<dbReference type="OMA" id="WRHISIN"/>
<keyword evidence="3" id="KW-1185">Reference proteome</keyword>
<dbReference type="EMBL" id="DS469785">
    <property type="protein sequence ID" value="EDO33187.1"/>
    <property type="molecule type" value="Genomic_DNA"/>
</dbReference>
<sequence>MAILKAQMSLRRTCSSMKRTIKLRRELCRLTNHYLEQEDLFIDLCVKIEKIENEIRKKKLRKLRHERNKKRAANRAKQQEILARRHEKLMKVIEKGIRVNELEAQRAKLAERLDKMWSLVYEIDPTEMQRDWKESLRRTRSESDINKAVPSFPLVQPSNEPAIWLTADTGAQEMELDTNIVSSPSIERLMRLNLMNM</sequence>
<reference evidence="2 3" key="1">
    <citation type="journal article" date="2007" name="Science">
        <title>Sea anemone genome reveals ancestral eumetazoan gene repertoire and genomic organization.</title>
        <authorList>
            <person name="Putnam N.H."/>
            <person name="Srivastava M."/>
            <person name="Hellsten U."/>
            <person name="Dirks B."/>
            <person name="Chapman J."/>
            <person name="Salamov A."/>
            <person name="Terry A."/>
            <person name="Shapiro H."/>
            <person name="Lindquist E."/>
            <person name="Kapitonov V.V."/>
            <person name="Jurka J."/>
            <person name="Genikhovich G."/>
            <person name="Grigoriev I.V."/>
            <person name="Lucas S.M."/>
            <person name="Steele R.E."/>
            <person name="Finnerty J.R."/>
            <person name="Technau U."/>
            <person name="Martindale M.Q."/>
            <person name="Rokhsar D.S."/>
        </authorList>
    </citation>
    <scope>NUCLEOTIDE SEQUENCE [LARGE SCALE GENOMIC DNA]</scope>
    <source>
        <strain evidence="3">CH2 X CH6</strain>
    </source>
</reference>
<protein>
    <submittedName>
        <fullName evidence="2">Uncharacterized protein</fullName>
    </submittedName>
</protein>
<name>A7SSX8_NEMVE</name>
<gene>
    <name evidence="2" type="ORF">NEMVEDRAFT_v1g247220</name>
</gene>
<dbReference type="HOGENOM" id="CLU_1385682_0_0_1"/>
<evidence type="ECO:0000313" key="2">
    <source>
        <dbReference type="EMBL" id="EDO33187.1"/>
    </source>
</evidence>
<keyword evidence="1" id="KW-0175">Coiled coil</keyword>
<evidence type="ECO:0000256" key="1">
    <source>
        <dbReference type="SAM" id="Coils"/>
    </source>
</evidence>
<organism evidence="2 3">
    <name type="scientific">Nematostella vectensis</name>
    <name type="common">Starlet sea anemone</name>
    <dbReference type="NCBI Taxonomy" id="45351"/>
    <lineage>
        <taxon>Eukaryota</taxon>
        <taxon>Metazoa</taxon>
        <taxon>Cnidaria</taxon>
        <taxon>Anthozoa</taxon>
        <taxon>Hexacorallia</taxon>
        <taxon>Actiniaria</taxon>
        <taxon>Edwardsiidae</taxon>
        <taxon>Nematostella</taxon>
    </lineage>
</organism>
<dbReference type="InParanoid" id="A7SSX8"/>
<proteinExistence type="predicted"/>
<dbReference type="Proteomes" id="UP000001593">
    <property type="component" value="Unassembled WGS sequence"/>
</dbReference>
<dbReference type="AlphaFoldDB" id="A7SSX8"/>
<evidence type="ECO:0000313" key="3">
    <source>
        <dbReference type="Proteomes" id="UP000001593"/>
    </source>
</evidence>
<accession>A7SSX8</accession>
<feature type="coiled-coil region" evidence="1">
    <location>
        <begin position="48"/>
        <end position="80"/>
    </location>
</feature>